<feature type="compositionally biased region" description="Basic and acidic residues" evidence="1">
    <location>
        <begin position="332"/>
        <end position="346"/>
    </location>
</feature>
<dbReference type="PANTHER" id="PTHR11324">
    <property type="entry name" value="IL16-RELATED"/>
    <property type="match status" value="1"/>
</dbReference>
<keyword evidence="4" id="KW-1185">Reference proteome</keyword>
<proteinExistence type="predicted"/>
<feature type="region of interest" description="Disordered" evidence="1">
    <location>
        <begin position="1"/>
        <end position="48"/>
    </location>
</feature>
<sequence>MKRSSSEEPENPDCGVRADSDDPKLKGLSIKSKNKPQGEFVQNPLNDDVPLSQASMLHMSSIQTDVINERPDPPEHCAGGTLHCVQARGQPAQPSTQRTFIEVQLSSSPSAVLPLYESVNLNSAPKRAPVPSPDLSSEERTDTLVSDALCPSAESNSTTSHCSNPSNPGSDVSERPKSSSSRLYVKVSERQCFSTDCSPFSVRHKIKSFENLAHFDKPVAKSSESQSYALSYRASINQRIAGYMGSVNSAGCRTRQRSFTSYTENRTPVTLCSPLVGKPSSNLEHPHRHSPAAELPQTPPVLRRKHGRLPRSRLQQLRALSMPELEKLCTEDFRTNPEKTHTEIRPAGEPTEDPETERFPPTVEMMSHGEPGSTEESLQRSPEAGWSISLQELLSSPVNQHELQTSLPSLTARLMVKTMIQEAEEESFSEVTGDTRLVILCKEEGSGLGFSVAGGDDLEQRAVVVHRVFTKGAASLEGTIQSGDRLVSINGTSVEGKTHGEVVSLLHQSRLSSPVLVVIRRDKDSGTSVSVRQDSVNHLKKKSLEAGADVGPGGVLTVELQKTSAGLGFSVEGDRPLLVKRLFKEGAAELSELIQVGD</sequence>
<evidence type="ECO:0000313" key="4">
    <source>
        <dbReference type="Proteomes" id="UP000693946"/>
    </source>
</evidence>
<evidence type="ECO:0000313" key="3">
    <source>
        <dbReference type="EMBL" id="KAG7489169.1"/>
    </source>
</evidence>
<evidence type="ECO:0000259" key="2">
    <source>
        <dbReference type="PROSITE" id="PS50106"/>
    </source>
</evidence>
<name>A0AAV6QD22_SOLSE</name>
<dbReference type="CDD" id="cd06762">
    <property type="entry name" value="PDZ6_PDZD2-PDZ3_hPro-IL-16-like"/>
    <property type="match status" value="1"/>
</dbReference>
<feature type="region of interest" description="Disordered" evidence="1">
    <location>
        <begin position="123"/>
        <end position="180"/>
    </location>
</feature>
<feature type="region of interest" description="Disordered" evidence="1">
    <location>
        <begin position="60"/>
        <end position="81"/>
    </location>
</feature>
<feature type="compositionally biased region" description="Polar residues" evidence="1">
    <location>
        <begin position="153"/>
        <end position="170"/>
    </location>
</feature>
<dbReference type="InterPro" id="IPR001478">
    <property type="entry name" value="PDZ"/>
</dbReference>
<feature type="domain" description="PDZ" evidence="2">
    <location>
        <begin position="437"/>
        <end position="509"/>
    </location>
</feature>
<reference evidence="3 4" key="1">
    <citation type="journal article" date="2021" name="Sci. Rep.">
        <title>Chromosome anchoring in Senegalese sole (Solea senegalensis) reveals sex-associated markers and genome rearrangements in flatfish.</title>
        <authorList>
            <person name="Guerrero-Cozar I."/>
            <person name="Gomez-Garrido J."/>
            <person name="Berbel C."/>
            <person name="Martinez-Blanch J.F."/>
            <person name="Alioto T."/>
            <person name="Claros M.G."/>
            <person name="Gagnaire P.A."/>
            <person name="Manchado M."/>
        </authorList>
    </citation>
    <scope>NUCLEOTIDE SEQUENCE [LARGE SCALE GENOMIC DNA]</scope>
    <source>
        <strain evidence="3">Sse05_10M</strain>
    </source>
</reference>
<dbReference type="PANTHER" id="PTHR11324:SF16">
    <property type="entry name" value="PDZ DOMAIN-CONTAINING PROTEIN 2"/>
    <property type="match status" value="1"/>
</dbReference>
<feature type="region of interest" description="Disordered" evidence="1">
    <location>
        <begin position="279"/>
        <end position="307"/>
    </location>
</feature>
<organism evidence="3 4">
    <name type="scientific">Solea senegalensis</name>
    <name type="common">Senegalese sole</name>
    <dbReference type="NCBI Taxonomy" id="28829"/>
    <lineage>
        <taxon>Eukaryota</taxon>
        <taxon>Metazoa</taxon>
        <taxon>Chordata</taxon>
        <taxon>Craniata</taxon>
        <taxon>Vertebrata</taxon>
        <taxon>Euteleostomi</taxon>
        <taxon>Actinopterygii</taxon>
        <taxon>Neopterygii</taxon>
        <taxon>Teleostei</taxon>
        <taxon>Neoteleostei</taxon>
        <taxon>Acanthomorphata</taxon>
        <taxon>Carangaria</taxon>
        <taxon>Pleuronectiformes</taxon>
        <taxon>Pleuronectoidei</taxon>
        <taxon>Soleidae</taxon>
        <taxon>Solea</taxon>
    </lineage>
</organism>
<gene>
    <name evidence="3" type="ORF">JOB18_006049</name>
</gene>
<comment type="caution">
    <text evidence="3">The sequence shown here is derived from an EMBL/GenBank/DDBJ whole genome shotgun (WGS) entry which is preliminary data.</text>
</comment>
<accession>A0AAV6QD22</accession>
<dbReference type="SMART" id="SM00228">
    <property type="entry name" value="PDZ"/>
    <property type="match status" value="1"/>
</dbReference>
<dbReference type="PROSITE" id="PS50106">
    <property type="entry name" value="PDZ"/>
    <property type="match status" value="2"/>
</dbReference>
<dbReference type="EMBL" id="JAGKHQ010000017">
    <property type="protein sequence ID" value="KAG7489169.1"/>
    <property type="molecule type" value="Genomic_DNA"/>
</dbReference>
<feature type="compositionally biased region" description="Basic and acidic residues" evidence="1">
    <location>
        <begin position="16"/>
        <end position="25"/>
    </location>
</feature>
<protein>
    <submittedName>
        <fullName evidence="3">PDZ domain-containing protein 2</fullName>
    </submittedName>
</protein>
<feature type="domain" description="PDZ" evidence="2">
    <location>
        <begin position="557"/>
        <end position="598"/>
    </location>
</feature>
<feature type="region of interest" description="Disordered" evidence="1">
    <location>
        <begin position="332"/>
        <end position="359"/>
    </location>
</feature>
<evidence type="ECO:0000256" key="1">
    <source>
        <dbReference type="SAM" id="MobiDB-lite"/>
    </source>
</evidence>
<dbReference type="AlphaFoldDB" id="A0AAV6QD22"/>
<dbReference type="Proteomes" id="UP000693946">
    <property type="component" value="Linkage Group LG5"/>
</dbReference>
<dbReference type="Pfam" id="PF00595">
    <property type="entry name" value="PDZ"/>
    <property type="match status" value="1"/>
</dbReference>